<dbReference type="InterPro" id="IPR002656">
    <property type="entry name" value="Acyl_transf_3_dom"/>
</dbReference>
<evidence type="ECO:0000259" key="2">
    <source>
        <dbReference type="Pfam" id="PF01757"/>
    </source>
</evidence>
<keyword evidence="1" id="KW-1133">Transmembrane helix</keyword>
<proteinExistence type="predicted"/>
<dbReference type="AlphaFoldDB" id="A0A0G3BJK5"/>
<evidence type="ECO:0000313" key="4">
    <source>
        <dbReference type="Proteomes" id="UP000035352"/>
    </source>
</evidence>
<feature type="transmembrane region" description="Helical" evidence="1">
    <location>
        <begin position="56"/>
        <end position="74"/>
    </location>
</feature>
<dbReference type="STRING" id="413882.AAW51_1477"/>
<organism evidence="3 4">
    <name type="scientific">Caldimonas brevitalea</name>
    <dbReference type="NCBI Taxonomy" id="413882"/>
    <lineage>
        <taxon>Bacteria</taxon>
        <taxon>Pseudomonadati</taxon>
        <taxon>Pseudomonadota</taxon>
        <taxon>Betaproteobacteria</taxon>
        <taxon>Burkholderiales</taxon>
        <taxon>Sphaerotilaceae</taxon>
        <taxon>Caldimonas</taxon>
    </lineage>
</organism>
<keyword evidence="4" id="KW-1185">Reference proteome</keyword>
<feature type="transmembrane region" description="Helical" evidence="1">
    <location>
        <begin position="209"/>
        <end position="234"/>
    </location>
</feature>
<dbReference type="GO" id="GO:0016747">
    <property type="term" value="F:acyltransferase activity, transferring groups other than amino-acyl groups"/>
    <property type="evidence" value="ECO:0007669"/>
    <property type="project" value="InterPro"/>
</dbReference>
<dbReference type="InterPro" id="IPR050623">
    <property type="entry name" value="Glucan_succinyl_AcylTrfase"/>
</dbReference>
<keyword evidence="1" id="KW-0472">Membrane</keyword>
<protein>
    <submittedName>
        <fullName evidence="3">Glucans biosynthesis protein C</fullName>
    </submittedName>
</protein>
<name>A0A0G3BJK5_9BURK</name>
<dbReference type="PANTHER" id="PTHR36927:SF1">
    <property type="entry name" value="MDO-LIKE PROTEIN"/>
    <property type="match status" value="1"/>
</dbReference>
<evidence type="ECO:0000256" key="1">
    <source>
        <dbReference type="SAM" id="Phobius"/>
    </source>
</evidence>
<dbReference type="PANTHER" id="PTHR36927">
    <property type="entry name" value="BLR4337 PROTEIN"/>
    <property type="match status" value="1"/>
</dbReference>
<dbReference type="RefSeq" id="WP_047194086.1">
    <property type="nucleotide sequence ID" value="NZ_CP011371.1"/>
</dbReference>
<keyword evidence="1" id="KW-0812">Transmembrane</keyword>
<feature type="transmembrane region" description="Helical" evidence="1">
    <location>
        <begin position="346"/>
        <end position="364"/>
    </location>
</feature>
<feature type="transmembrane region" description="Helical" evidence="1">
    <location>
        <begin position="281"/>
        <end position="300"/>
    </location>
</feature>
<evidence type="ECO:0000313" key="3">
    <source>
        <dbReference type="EMBL" id="AKJ28168.1"/>
    </source>
</evidence>
<gene>
    <name evidence="3" type="ORF">AAW51_1477</name>
</gene>
<feature type="transmembrane region" description="Helical" evidence="1">
    <location>
        <begin position="86"/>
        <end position="107"/>
    </location>
</feature>
<feature type="transmembrane region" description="Helical" evidence="1">
    <location>
        <begin position="143"/>
        <end position="165"/>
    </location>
</feature>
<feature type="transmembrane region" description="Helical" evidence="1">
    <location>
        <begin position="177"/>
        <end position="197"/>
    </location>
</feature>
<dbReference type="EMBL" id="CP011371">
    <property type="protein sequence ID" value="AKJ28168.1"/>
    <property type="molecule type" value="Genomic_DNA"/>
</dbReference>
<feature type="domain" description="Acyltransferase 3" evidence="2">
    <location>
        <begin position="7"/>
        <end position="360"/>
    </location>
</feature>
<accession>A0A0G3BJK5</accession>
<dbReference type="KEGG" id="pbh:AAW51_1477"/>
<feature type="transmembrane region" description="Helical" evidence="1">
    <location>
        <begin position="12"/>
        <end position="36"/>
    </location>
</feature>
<feature type="transmembrane region" description="Helical" evidence="1">
    <location>
        <begin position="321"/>
        <end position="340"/>
    </location>
</feature>
<reference evidence="3 4" key="1">
    <citation type="submission" date="2015-05" db="EMBL/GenBank/DDBJ databases">
        <authorList>
            <person name="Tang B."/>
            <person name="Yu Y."/>
        </authorList>
    </citation>
    <scope>NUCLEOTIDE SEQUENCE [LARGE SCALE GENOMIC DNA]</scope>
    <source>
        <strain evidence="3 4">DSM 7029</strain>
    </source>
</reference>
<dbReference type="Pfam" id="PF01757">
    <property type="entry name" value="Acyl_transf_3"/>
    <property type="match status" value="1"/>
</dbReference>
<dbReference type="Proteomes" id="UP000035352">
    <property type="component" value="Chromosome"/>
</dbReference>
<sequence length="396" mass="43690">MKQGRLNWLDSARALLMLLGIPFHVAMAYSIATDWWVFSPEKSAVLSFFAATSNTFRMHSFFVVAGFFSFLILSRRGPKEFVRARLTRLGLPLLTALLLLGPLHALLMTWAGPMRIEGEPIARAFIIDGQITDRPGLHLVAHLWFLIDLLQFSLLTALLARFGLVRGIEALARRLQGIGPLGVAALLAAHVAYNIAWTGLGQLGIALPGYFWGGVSTHTLFMFAPYFIAGLVFCADRSLLFRALTWTKTSVGIALVLLLLGGVVMTLWHDGGTAWQKALRVVVRPLAAWSGFHLVVGACWRFLDIEHRLVKQLVDGAYSIYLLHHPIVVALAIPLCFVHLPPLLEFAALTAAGLGLSWGLHLVLGRFWLYRLFFNGDTAARPRRREAAPLASATPD</sequence>
<feature type="transmembrane region" description="Helical" evidence="1">
    <location>
        <begin position="246"/>
        <end position="269"/>
    </location>
</feature>